<dbReference type="Proteomes" id="UP000579281">
    <property type="component" value="Unassembled WGS sequence"/>
</dbReference>
<dbReference type="InterPro" id="IPR036921">
    <property type="entry name" value="PurM-like_N_sf"/>
</dbReference>
<accession>A0A841KZ19</accession>
<dbReference type="EMBL" id="JACHEN010000021">
    <property type="protein sequence ID" value="MBB6217220.1"/>
    <property type="molecule type" value="Genomic_DNA"/>
</dbReference>
<evidence type="ECO:0000259" key="1">
    <source>
        <dbReference type="Pfam" id="PF00586"/>
    </source>
</evidence>
<protein>
    <recommendedName>
        <fullName evidence="1">PurM-like N-terminal domain-containing protein</fullName>
    </recommendedName>
</protein>
<sequence length="240" mass="25955">MANKYRDIDLVTLPNGDILVIACDSCGAIGLKDRDVVKAPPFIAGKYTARVCLMETFAVGALPIAMTANICNELEPTGREILRGIQDELEECNLLIPITISTEKNMETTMTALGVTVLGTCKEDGLRHYRVGKGNKVYVMGIPKMGQEVVDDRGEIATISTLIPLLQWENIKEILPVGSSGIKGELDKLSAHTGLHMKFEGKIPINLEKSAGPCTAVLLFSDGPIEEDCGIPFTRIGELI</sequence>
<name>A0A841KZ19_9FIRM</name>
<dbReference type="Gene3D" id="3.30.1330.10">
    <property type="entry name" value="PurM-like, N-terminal domain"/>
    <property type="match status" value="1"/>
</dbReference>
<gene>
    <name evidence="2" type="ORF">HNQ80_003339</name>
</gene>
<feature type="domain" description="PurM-like N-terminal" evidence="1">
    <location>
        <begin position="11"/>
        <end position="119"/>
    </location>
</feature>
<organism evidence="2 3">
    <name type="scientific">Anaerosolibacter carboniphilus</name>
    <dbReference type="NCBI Taxonomy" id="1417629"/>
    <lineage>
        <taxon>Bacteria</taxon>
        <taxon>Bacillati</taxon>
        <taxon>Bacillota</taxon>
        <taxon>Clostridia</taxon>
        <taxon>Peptostreptococcales</taxon>
        <taxon>Thermotaleaceae</taxon>
        <taxon>Anaerosolibacter</taxon>
    </lineage>
</organism>
<dbReference type="AlphaFoldDB" id="A0A841KZ19"/>
<evidence type="ECO:0000313" key="2">
    <source>
        <dbReference type="EMBL" id="MBB6217220.1"/>
    </source>
</evidence>
<dbReference type="SUPFAM" id="SSF55326">
    <property type="entry name" value="PurM N-terminal domain-like"/>
    <property type="match status" value="1"/>
</dbReference>
<dbReference type="InterPro" id="IPR016188">
    <property type="entry name" value="PurM-like_N"/>
</dbReference>
<reference evidence="2 3" key="1">
    <citation type="submission" date="2020-08" db="EMBL/GenBank/DDBJ databases">
        <title>Genomic Encyclopedia of Type Strains, Phase IV (KMG-IV): sequencing the most valuable type-strain genomes for metagenomic binning, comparative biology and taxonomic classification.</title>
        <authorList>
            <person name="Goeker M."/>
        </authorList>
    </citation>
    <scope>NUCLEOTIDE SEQUENCE [LARGE SCALE GENOMIC DNA]</scope>
    <source>
        <strain evidence="2 3">DSM 103526</strain>
    </source>
</reference>
<comment type="caution">
    <text evidence="2">The sequence shown here is derived from an EMBL/GenBank/DDBJ whole genome shotgun (WGS) entry which is preliminary data.</text>
</comment>
<keyword evidence="3" id="KW-1185">Reference proteome</keyword>
<evidence type="ECO:0000313" key="3">
    <source>
        <dbReference type="Proteomes" id="UP000579281"/>
    </source>
</evidence>
<dbReference type="Pfam" id="PF00586">
    <property type="entry name" value="AIRS"/>
    <property type="match status" value="1"/>
</dbReference>
<dbReference type="RefSeq" id="WP_184311722.1">
    <property type="nucleotide sequence ID" value="NZ_JACHEN010000021.1"/>
</dbReference>
<proteinExistence type="predicted"/>